<dbReference type="RefSeq" id="WP_062486492.1">
    <property type="nucleotide sequence ID" value="NZ_KQ960955.1"/>
</dbReference>
<name>A0A134CD59_9FIRM</name>
<dbReference type="Pfam" id="PF12706">
    <property type="entry name" value="Lactamase_B_2"/>
    <property type="match status" value="1"/>
</dbReference>
<keyword evidence="3" id="KW-1185">Reference proteome</keyword>
<reference evidence="3" key="1">
    <citation type="submission" date="2016-01" db="EMBL/GenBank/DDBJ databases">
        <authorList>
            <person name="Mitreva M."/>
            <person name="Pepin K.H."/>
            <person name="Mihindukulasuriya K.A."/>
            <person name="Fulton R."/>
            <person name="Fronick C."/>
            <person name="O'Laughlin M."/>
            <person name="Miner T."/>
            <person name="Herter B."/>
            <person name="Rosa B.A."/>
            <person name="Cordes M."/>
            <person name="Tomlinson C."/>
            <person name="Wollam A."/>
            <person name="Palsikar V.B."/>
            <person name="Mardis E.R."/>
            <person name="Wilson R.K."/>
        </authorList>
    </citation>
    <scope>NUCLEOTIDE SEQUENCE [LARGE SCALE GENOMIC DNA]</scope>
    <source>
        <strain evidence="3">KA00182</strain>
    </source>
</reference>
<evidence type="ECO:0000313" key="3">
    <source>
        <dbReference type="Proteomes" id="UP000070160"/>
    </source>
</evidence>
<dbReference type="Proteomes" id="UP000070160">
    <property type="component" value="Unassembled WGS sequence"/>
</dbReference>
<dbReference type="Gene3D" id="3.60.15.10">
    <property type="entry name" value="Ribonuclease Z/Hydroxyacylglutathione hydrolase-like"/>
    <property type="match status" value="1"/>
</dbReference>
<sequence length="316" mass="34828">MEDSELALQQLAQCIRAKREEQKVPAIKTQDTGLEILGEAQTKDCFVGMLASGSQGNCAFIRCGKTKVLIDVGISTRRIIQGLKRYGYTVDDIDAVFLTHEHADHVKGLATLLKRSKMPIYTTAETWSVLDSAITTHRNRFMPLMKTTGVKDIKVVPFSISHDAIRPVGYSVYFGHTKITLATDLGMLTPVVQDNAAYSDILILEANHDEQMVRSGPYPYHLRQRILGQQGHLSNGTAGRFLRGIPAQGLMKVILAHRSEHNNTPTLAIQTIRKVLSQGGKVMGQDIVLRLASQHGAVGMKAAVVKKDRGDVYDKI</sequence>
<dbReference type="PANTHER" id="PTHR47619">
    <property type="entry name" value="METALLO-HYDROLASE YYCJ-RELATED"/>
    <property type="match status" value="1"/>
</dbReference>
<accession>A0A134CD59</accession>
<dbReference type="PATRIC" id="fig|1588748.3.peg.1414"/>
<dbReference type="EMBL" id="LSDT01000050">
    <property type="protein sequence ID" value="KXB90148.1"/>
    <property type="molecule type" value="Genomic_DNA"/>
</dbReference>
<proteinExistence type="predicted"/>
<evidence type="ECO:0000313" key="2">
    <source>
        <dbReference type="EMBL" id="KXB90148.1"/>
    </source>
</evidence>
<protein>
    <submittedName>
        <fullName evidence="2">Metallo-beta-lactamase domain protein</fullName>
    </submittedName>
</protein>
<feature type="domain" description="Metallo-beta-lactamase" evidence="1">
    <location>
        <begin position="55"/>
        <end position="221"/>
    </location>
</feature>
<dbReference type="STRING" id="1588748.HMPREF3182_01461"/>
<dbReference type="SMART" id="SM00849">
    <property type="entry name" value="Lactamase_B"/>
    <property type="match status" value="1"/>
</dbReference>
<organism evidence="2 3">
    <name type="scientific">Megasphaera hutchinsoni</name>
    <dbReference type="NCBI Taxonomy" id="1588748"/>
    <lineage>
        <taxon>Bacteria</taxon>
        <taxon>Bacillati</taxon>
        <taxon>Bacillota</taxon>
        <taxon>Negativicutes</taxon>
        <taxon>Veillonellales</taxon>
        <taxon>Veillonellaceae</taxon>
        <taxon>Megasphaera</taxon>
    </lineage>
</organism>
<comment type="caution">
    <text evidence="2">The sequence shown here is derived from an EMBL/GenBank/DDBJ whole genome shotgun (WGS) entry which is preliminary data.</text>
</comment>
<dbReference type="PANTHER" id="PTHR47619:SF1">
    <property type="entry name" value="EXODEOXYRIBONUCLEASE WALJ"/>
    <property type="match status" value="1"/>
</dbReference>
<dbReference type="SUPFAM" id="SSF56281">
    <property type="entry name" value="Metallo-hydrolase/oxidoreductase"/>
    <property type="match status" value="1"/>
</dbReference>
<evidence type="ECO:0000259" key="1">
    <source>
        <dbReference type="SMART" id="SM00849"/>
    </source>
</evidence>
<dbReference type="InterPro" id="IPR001279">
    <property type="entry name" value="Metallo-B-lactamas"/>
</dbReference>
<dbReference type="AlphaFoldDB" id="A0A134CD59"/>
<dbReference type="InterPro" id="IPR036866">
    <property type="entry name" value="RibonucZ/Hydroxyglut_hydro"/>
</dbReference>
<gene>
    <name evidence="2" type="ORF">HMPREF3182_01461</name>
</gene>
<dbReference type="InterPro" id="IPR052533">
    <property type="entry name" value="WalJ/YycJ-like"/>
</dbReference>